<sequence length="71" mass="7787">MYIESRVVPSAILRHHTQTMRFSFLVIVAALTASMSVSACSPFDDVCLKDKDCCAGICHIDNEGVLVGYCF</sequence>
<dbReference type="EMBL" id="KV448212">
    <property type="protein sequence ID" value="OAX40428.1"/>
    <property type="molecule type" value="Genomic_DNA"/>
</dbReference>
<name>A0A1B7N6E4_9AGAM</name>
<gene>
    <name evidence="2" type="ORF">K503DRAFT_768583</name>
</gene>
<dbReference type="InParanoid" id="A0A1B7N6E4"/>
<organism evidence="2 3">
    <name type="scientific">Rhizopogon vinicolor AM-OR11-026</name>
    <dbReference type="NCBI Taxonomy" id="1314800"/>
    <lineage>
        <taxon>Eukaryota</taxon>
        <taxon>Fungi</taxon>
        <taxon>Dikarya</taxon>
        <taxon>Basidiomycota</taxon>
        <taxon>Agaricomycotina</taxon>
        <taxon>Agaricomycetes</taxon>
        <taxon>Agaricomycetidae</taxon>
        <taxon>Boletales</taxon>
        <taxon>Suillineae</taxon>
        <taxon>Rhizopogonaceae</taxon>
        <taxon>Rhizopogon</taxon>
    </lineage>
</organism>
<accession>A0A1B7N6E4</accession>
<proteinExistence type="predicted"/>
<keyword evidence="3" id="KW-1185">Reference proteome</keyword>
<keyword evidence="1" id="KW-0732">Signal</keyword>
<dbReference type="Proteomes" id="UP000092154">
    <property type="component" value="Unassembled WGS sequence"/>
</dbReference>
<reference evidence="2 3" key="1">
    <citation type="submission" date="2016-06" db="EMBL/GenBank/DDBJ databases">
        <title>Comparative genomics of the ectomycorrhizal sister species Rhizopogon vinicolor and Rhizopogon vesiculosus (Basidiomycota: Boletales) reveals a divergence of the mating type B locus.</title>
        <authorList>
            <consortium name="DOE Joint Genome Institute"/>
            <person name="Mujic A.B."/>
            <person name="Kuo A."/>
            <person name="Tritt A."/>
            <person name="Lipzen A."/>
            <person name="Chen C."/>
            <person name="Johnson J."/>
            <person name="Sharma A."/>
            <person name="Barry K."/>
            <person name="Grigoriev I.V."/>
            <person name="Spatafora J.W."/>
        </authorList>
    </citation>
    <scope>NUCLEOTIDE SEQUENCE [LARGE SCALE GENOMIC DNA]</scope>
    <source>
        <strain evidence="2 3">AM-OR11-026</strain>
    </source>
</reference>
<dbReference type="OrthoDB" id="2682813at2759"/>
<evidence type="ECO:0000256" key="1">
    <source>
        <dbReference type="SAM" id="SignalP"/>
    </source>
</evidence>
<dbReference type="AlphaFoldDB" id="A0A1B7N6E4"/>
<evidence type="ECO:0000313" key="3">
    <source>
        <dbReference type="Proteomes" id="UP000092154"/>
    </source>
</evidence>
<feature type="signal peptide" evidence="1">
    <location>
        <begin position="1"/>
        <end position="39"/>
    </location>
</feature>
<evidence type="ECO:0000313" key="2">
    <source>
        <dbReference type="EMBL" id="OAX40428.1"/>
    </source>
</evidence>
<feature type="chain" id="PRO_5008597834" evidence="1">
    <location>
        <begin position="40"/>
        <end position="71"/>
    </location>
</feature>
<protein>
    <submittedName>
        <fullName evidence="2">Uncharacterized protein</fullName>
    </submittedName>
</protein>